<organism evidence="1 2">
    <name type="scientific">Hibiscus sabdariffa</name>
    <name type="common">roselle</name>
    <dbReference type="NCBI Taxonomy" id="183260"/>
    <lineage>
        <taxon>Eukaryota</taxon>
        <taxon>Viridiplantae</taxon>
        <taxon>Streptophyta</taxon>
        <taxon>Embryophyta</taxon>
        <taxon>Tracheophyta</taxon>
        <taxon>Spermatophyta</taxon>
        <taxon>Magnoliopsida</taxon>
        <taxon>eudicotyledons</taxon>
        <taxon>Gunneridae</taxon>
        <taxon>Pentapetalae</taxon>
        <taxon>rosids</taxon>
        <taxon>malvids</taxon>
        <taxon>Malvales</taxon>
        <taxon>Malvaceae</taxon>
        <taxon>Malvoideae</taxon>
        <taxon>Hibiscus</taxon>
    </lineage>
</organism>
<dbReference type="EMBL" id="JBBPBN010000021">
    <property type="protein sequence ID" value="KAK9015403.1"/>
    <property type="molecule type" value="Genomic_DNA"/>
</dbReference>
<gene>
    <name evidence="1" type="ORF">V6N11_006513</name>
</gene>
<dbReference type="Proteomes" id="UP001396334">
    <property type="component" value="Unassembled WGS sequence"/>
</dbReference>
<evidence type="ECO:0000313" key="2">
    <source>
        <dbReference type="Proteomes" id="UP001396334"/>
    </source>
</evidence>
<keyword evidence="2" id="KW-1185">Reference proteome</keyword>
<proteinExistence type="predicted"/>
<comment type="caution">
    <text evidence="1">The sequence shown here is derived from an EMBL/GenBank/DDBJ whole genome shotgun (WGS) entry which is preliminary data.</text>
</comment>
<evidence type="ECO:0000313" key="1">
    <source>
        <dbReference type="EMBL" id="KAK9015403.1"/>
    </source>
</evidence>
<accession>A0ABR2RR56</accession>
<reference evidence="1 2" key="1">
    <citation type="journal article" date="2024" name="G3 (Bethesda)">
        <title>Genome assembly of Hibiscus sabdariffa L. provides insights into metabolisms of medicinal natural products.</title>
        <authorList>
            <person name="Kim T."/>
        </authorList>
    </citation>
    <scope>NUCLEOTIDE SEQUENCE [LARGE SCALE GENOMIC DNA]</scope>
    <source>
        <strain evidence="1">TK-2024</strain>
        <tissue evidence="1">Old leaves</tissue>
    </source>
</reference>
<name>A0ABR2RR56_9ROSI</name>
<protein>
    <submittedName>
        <fullName evidence="1">Uncharacterized protein</fullName>
    </submittedName>
</protein>
<sequence>MLLRFEIQGDMVIGFGLDQSTERDSRRGDHRQRSIYRSMSFLQDHGGLPHALPLAGRYGTKFKYQKQVGGRIQSTLLLYGL</sequence>